<sequence length="127" mass="13906">MTHMGLIWWPKHTTTSQCGDGGGATRATQTTAETTTGSSRHRSGDCGCLMKLMRKLKRRSRMLCAASRSASTFRCHYDPLSYALNFDTSGCGSMLDDNYDHFHAFSSRFVATPSRPPPSLVAVATSH</sequence>
<name>A0A822ZK15_NELNU</name>
<dbReference type="PANTHER" id="PTHR33168">
    <property type="entry name" value="STRESS INDUCED PROTEIN-RELATED"/>
    <property type="match status" value="1"/>
</dbReference>
<accession>A0A822ZK15</accession>
<dbReference type="Proteomes" id="UP000607653">
    <property type="component" value="Unassembled WGS sequence"/>
</dbReference>
<evidence type="ECO:0000256" key="1">
    <source>
        <dbReference type="SAM" id="MobiDB-lite"/>
    </source>
</evidence>
<proteinExistence type="predicted"/>
<gene>
    <name evidence="2" type="ORF">HUJ06_002171</name>
</gene>
<organism evidence="2 3">
    <name type="scientific">Nelumbo nucifera</name>
    <name type="common">Sacred lotus</name>
    <dbReference type="NCBI Taxonomy" id="4432"/>
    <lineage>
        <taxon>Eukaryota</taxon>
        <taxon>Viridiplantae</taxon>
        <taxon>Streptophyta</taxon>
        <taxon>Embryophyta</taxon>
        <taxon>Tracheophyta</taxon>
        <taxon>Spermatophyta</taxon>
        <taxon>Magnoliopsida</taxon>
        <taxon>Proteales</taxon>
        <taxon>Nelumbonaceae</taxon>
        <taxon>Nelumbo</taxon>
    </lineage>
</organism>
<reference evidence="2 3" key="1">
    <citation type="journal article" date="2020" name="Mol. Biol. Evol.">
        <title>Distinct Expression and Methylation Patterns for Genes with Different Fates following a Single Whole-Genome Duplication in Flowering Plants.</title>
        <authorList>
            <person name="Shi T."/>
            <person name="Rahmani R.S."/>
            <person name="Gugger P.F."/>
            <person name="Wang M."/>
            <person name="Li H."/>
            <person name="Zhang Y."/>
            <person name="Li Z."/>
            <person name="Wang Q."/>
            <person name="Van de Peer Y."/>
            <person name="Marchal K."/>
            <person name="Chen J."/>
        </authorList>
    </citation>
    <scope>NUCLEOTIDE SEQUENCE [LARGE SCALE GENOMIC DNA]</scope>
    <source>
        <tissue evidence="2">Leaf</tissue>
    </source>
</reference>
<feature type="region of interest" description="Disordered" evidence="1">
    <location>
        <begin position="16"/>
        <end position="42"/>
    </location>
</feature>
<protein>
    <submittedName>
        <fullName evidence="2">Uncharacterized protein</fullName>
    </submittedName>
</protein>
<dbReference type="AlphaFoldDB" id="A0A822ZK15"/>
<evidence type="ECO:0000313" key="3">
    <source>
        <dbReference type="Proteomes" id="UP000607653"/>
    </source>
</evidence>
<feature type="compositionally biased region" description="Low complexity" evidence="1">
    <location>
        <begin position="25"/>
        <end position="37"/>
    </location>
</feature>
<keyword evidence="3" id="KW-1185">Reference proteome</keyword>
<evidence type="ECO:0000313" key="2">
    <source>
        <dbReference type="EMBL" id="DAD43941.1"/>
    </source>
</evidence>
<comment type="caution">
    <text evidence="2">The sequence shown here is derived from an EMBL/GenBank/DDBJ whole genome shotgun (WGS) entry which is preliminary data.</text>
</comment>
<dbReference type="EMBL" id="DUZY01000006">
    <property type="protein sequence ID" value="DAD43941.1"/>
    <property type="molecule type" value="Genomic_DNA"/>
</dbReference>